<reference evidence="1 2" key="1">
    <citation type="journal article" date="2014" name="Genome Announc.">
        <title>Draft Genome Sequence of the Boron-Tolerant and Moderately Halotolerant Bacterium Gracilibacillus boraciitolerans JCM 21714T.</title>
        <authorList>
            <person name="Ahmed I."/>
            <person name="Oshima K."/>
            <person name="Suda W."/>
            <person name="Kitamura K."/>
            <person name="Iida T."/>
            <person name="Ohmori Y."/>
            <person name="Fujiwara T."/>
            <person name="Hattori M."/>
            <person name="Ohkuma M."/>
        </authorList>
    </citation>
    <scope>NUCLEOTIDE SEQUENCE [LARGE SCALE GENOMIC DNA]</scope>
    <source>
        <strain evidence="1 2">JCM 21714</strain>
    </source>
</reference>
<dbReference type="AlphaFoldDB" id="W4VKG8"/>
<accession>W4VKG8</accession>
<sequence>MEIQADHYAIKQTDNLEPALASYRQLAEQSNTDISPAFWIKVLRSSHPPIADRITRIEEEIKKRETNQ</sequence>
<proteinExistence type="predicted"/>
<dbReference type="Proteomes" id="UP000019102">
    <property type="component" value="Unassembled WGS sequence"/>
</dbReference>
<organism evidence="1 2">
    <name type="scientific">Gracilibacillus boraciitolerans JCM 21714</name>
    <dbReference type="NCBI Taxonomy" id="1298598"/>
    <lineage>
        <taxon>Bacteria</taxon>
        <taxon>Bacillati</taxon>
        <taxon>Bacillota</taxon>
        <taxon>Bacilli</taxon>
        <taxon>Bacillales</taxon>
        <taxon>Bacillaceae</taxon>
        <taxon>Gracilibacillus</taxon>
    </lineage>
</organism>
<dbReference type="EMBL" id="BAVS01000014">
    <property type="protein sequence ID" value="GAE93646.1"/>
    <property type="molecule type" value="Genomic_DNA"/>
</dbReference>
<gene>
    <name evidence="1" type="ORF">JCM21714_2748</name>
</gene>
<comment type="caution">
    <text evidence="1">The sequence shown here is derived from an EMBL/GenBank/DDBJ whole genome shotgun (WGS) entry which is preliminary data.</text>
</comment>
<evidence type="ECO:0000313" key="2">
    <source>
        <dbReference type="Proteomes" id="UP000019102"/>
    </source>
</evidence>
<evidence type="ECO:0000313" key="1">
    <source>
        <dbReference type="EMBL" id="GAE93646.1"/>
    </source>
</evidence>
<protein>
    <submittedName>
        <fullName evidence="1">Uncharacterized protein</fullName>
    </submittedName>
</protein>
<name>W4VKG8_9BACI</name>
<dbReference type="STRING" id="1298598.JCM21714_2748"/>
<keyword evidence="2" id="KW-1185">Reference proteome</keyword>